<dbReference type="EMBL" id="FOMZ01000021">
    <property type="protein sequence ID" value="SFE66139.1"/>
    <property type="molecule type" value="Genomic_DNA"/>
</dbReference>
<organism evidence="2 3">
    <name type="scientific">Actinopolyspora alba</name>
    <dbReference type="NCBI Taxonomy" id="673379"/>
    <lineage>
        <taxon>Bacteria</taxon>
        <taxon>Bacillati</taxon>
        <taxon>Actinomycetota</taxon>
        <taxon>Actinomycetes</taxon>
        <taxon>Actinopolysporales</taxon>
        <taxon>Actinopolysporaceae</taxon>
        <taxon>Actinopolyspora</taxon>
        <taxon>Actinopolyspora alba group</taxon>
    </lineage>
</organism>
<gene>
    <name evidence="2" type="ORF">SAMN04487819_12117</name>
</gene>
<keyword evidence="3" id="KW-1185">Reference proteome</keyword>
<sequence>MNEQRRHEQVRTTASTRDTEQVNAREIGHTPARRRTTRLARKCFEANRHRQAWLLGRDPH</sequence>
<name>A0A1I2CCS0_9ACTN</name>
<evidence type="ECO:0000313" key="3">
    <source>
        <dbReference type="Proteomes" id="UP000198716"/>
    </source>
</evidence>
<accession>A0A1I2CCS0</accession>
<feature type="compositionally biased region" description="Basic and acidic residues" evidence="1">
    <location>
        <begin position="1"/>
        <end position="10"/>
    </location>
</feature>
<evidence type="ECO:0000256" key="1">
    <source>
        <dbReference type="SAM" id="MobiDB-lite"/>
    </source>
</evidence>
<feature type="region of interest" description="Disordered" evidence="1">
    <location>
        <begin position="1"/>
        <end position="31"/>
    </location>
</feature>
<reference evidence="3" key="1">
    <citation type="submission" date="2016-10" db="EMBL/GenBank/DDBJ databases">
        <authorList>
            <person name="Varghese N."/>
            <person name="Submissions S."/>
        </authorList>
    </citation>
    <scope>NUCLEOTIDE SEQUENCE [LARGE SCALE GENOMIC DNA]</scope>
    <source>
        <strain evidence="3">DSM 45004</strain>
    </source>
</reference>
<dbReference type="AlphaFoldDB" id="A0A1I2CCS0"/>
<protein>
    <submittedName>
        <fullName evidence="2">Uncharacterized protein</fullName>
    </submittedName>
</protein>
<dbReference type="Proteomes" id="UP000198716">
    <property type="component" value="Unassembled WGS sequence"/>
</dbReference>
<proteinExistence type="predicted"/>
<evidence type="ECO:0000313" key="2">
    <source>
        <dbReference type="EMBL" id="SFE66139.1"/>
    </source>
</evidence>